<evidence type="ECO:0000313" key="2">
    <source>
        <dbReference type="Proteomes" id="UP001500711"/>
    </source>
</evidence>
<protein>
    <submittedName>
        <fullName evidence="1">Uncharacterized protein</fullName>
    </submittedName>
</protein>
<dbReference type="EMBL" id="BAABBE010000005">
    <property type="protein sequence ID" value="GAA3633440.1"/>
    <property type="molecule type" value="Genomic_DNA"/>
</dbReference>
<organism evidence="1 2">
    <name type="scientific">Lentzea roselyniae</name>
    <dbReference type="NCBI Taxonomy" id="531940"/>
    <lineage>
        <taxon>Bacteria</taxon>
        <taxon>Bacillati</taxon>
        <taxon>Actinomycetota</taxon>
        <taxon>Actinomycetes</taxon>
        <taxon>Pseudonocardiales</taxon>
        <taxon>Pseudonocardiaceae</taxon>
        <taxon>Lentzea</taxon>
    </lineage>
</organism>
<proteinExistence type="predicted"/>
<reference evidence="2" key="1">
    <citation type="journal article" date="2019" name="Int. J. Syst. Evol. Microbiol.">
        <title>The Global Catalogue of Microorganisms (GCM) 10K type strain sequencing project: providing services to taxonomists for standard genome sequencing and annotation.</title>
        <authorList>
            <consortium name="The Broad Institute Genomics Platform"/>
            <consortium name="The Broad Institute Genome Sequencing Center for Infectious Disease"/>
            <person name="Wu L."/>
            <person name="Ma J."/>
        </authorList>
    </citation>
    <scope>NUCLEOTIDE SEQUENCE [LARGE SCALE GENOMIC DNA]</scope>
    <source>
        <strain evidence="2">JCM 17494</strain>
    </source>
</reference>
<gene>
    <name evidence="1" type="ORF">GCM10022267_20240</name>
</gene>
<accession>A0ABP7AJN9</accession>
<sequence>MLPPMEYTRRDLAQAVLDAHPDSSRGLNMFYGAFSDDMKAFQIRLRDGLLRAFGVDLNAHMPLKMMLKSTVDSNAAITSPGSGFGEFSAIARKLEGSGVIDRMMEIARLNDESQKIHLDIVEELLGLMRPTAEVVTSEDLKALGVDDDPPDVNDYEMDY</sequence>
<name>A0ABP7AJN9_9PSEU</name>
<dbReference type="Proteomes" id="UP001500711">
    <property type="component" value="Unassembled WGS sequence"/>
</dbReference>
<comment type="caution">
    <text evidence="1">The sequence shown here is derived from an EMBL/GenBank/DDBJ whole genome shotgun (WGS) entry which is preliminary data.</text>
</comment>
<evidence type="ECO:0000313" key="1">
    <source>
        <dbReference type="EMBL" id="GAA3633440.1"/>
    </source>
</evidence>
<keyword evidence="2" id="KW-1185">Reference proteome</keyword>